<evidence type="ECO:0000313" key="2">
    <source>
        <dbReference type="EMBL" id="KYM75500.1"/>
    </source>
</evidence>
<dbReference type="Proteomes" id="UP000078540">
    <property type="component" value="Unassembled WGS sequence"/>
</dbReference>
<evidence type="ECO:0000256" key="1">
    <source>
        <dbReference type="SAM" id="MobiDB-lite"/>
    </source>
</evidence>
<reference evidence="2 3" key="1">
    <citation type="submission" date="2015-09" db="EMBL/GenBank/DDBJ databases">
        <title>Atta colombica WGS genome.</title>
        <authorList>
            <person name="Nygaard S."/>
            <person name="Hu H."/>
            <person name="Boomsma J."/>
            <person name="Zhang G."/>
        </authorList>
    </citation>
    <scope>NUCLEOTIDE SEQUENCE [LARGE SCALE GENOMIC DNA]</scope>
    <source>
        <strain evidence="2">Treedump-2</strain>
        <tissue evidence="2">Whole body</tissue>
    </source>
</reference>
<protein>
    <submittedName>
        <fullName evidence="2">Uncharacterized protein</fullName>
    </submittedName>
</protein>
<feature type="region of interest" description="Disordered" evidence="1">
    <location>
        <begin position="1"/>
        <end position="41"/>
    </location>
</feature>
<keyword evidence="3" id="KW-1185">Reference proteome</keyword>
<sequence length="87" mass="9627">MRVDGPTRVNYDNGLSVGDRVPRNRGCGVRNPTERTYTTLQSTQSLERLGATAAQCWKIGVSEGYEIKSLGRALYACVSYVIDHVTF</sequence>
<proteinExistence type="predicted"/>
<accession>A0A195AU02</accession>
<organism evidence="2 3">
    <name type="scientific">Atta colombica</name>
    <dbReference type="NCBI Taxonomy" id="520822"/>
    <lineage>
        <taxon>Eukaryota</taxon>
        <taxon>Metazoa</taxon>
        <taxon>Ecdysozoa</taxon>
        <taxon>Arthropoda</taxon>
        <taxon>Hexapoda</taxon>
        <taxon>Insecta</taxon>
        <taxon>Pterygota</taxon>
        <taxon>Neoptera</taxon>
        <taxon>Endopterygota</taxon>
        <taxon>Hymenoptera</taxon>
        <taxon>Apocrita</taxon>
        <taxon>Aculeata</taxon>
        <taxon>Formicoidea</taxon>
        <taxon>Formicidae</taxon>
        <taxon>Myrmicinae</taxon>
        <taxon>Atta</taxon>
    </lineage>
</organism>
<gene>
    <name evidence="2" type="ORF">ALC53_14196</name>
</gene>
<name>A0A195AU02_9HYME</name>
<dbReference type="EMBL" id="KQ976745">
    <property type="protein sequence ID" value="KYM75500.1"/>
    <property type="molecule type" value="Genomic_DNA"/>
</dbReference>
<dbReference type="AlphaFoldDB" id="A0A195AU02"/>
<evidence type="ECO:0000313" key="3">
    <source>
        <dbReference type="Proteomes" id="UP000078540"/>
    </source>
</evidence>